<dbReference type="SUPFAM" id="SSF56112">
    <property type="entry name" value="Protein kinase-like (PK-like)"/>
    <property type="match status" value="1"/>
</dbReference>
<dbReference type="Gene3D" id="3.30.200.20">
    <property type="entry name" value="Phosphorylase Kinase, domain 1"/>
    <property type="match status" value="1"/>
</dbReference>
<dbReference type="EMBL" id="QKYU01000025">
    <property type="protein sequence ID" value="PZW40080.1"/>
    <property type="molecule type" value="Genomic_DNA"/>
</dbReference>
<dbReference type="PROSITE" id="PS00107">
    <property type="entry name" value="PROTEIN_KINASE_ATP"/>
    <property type="match status" value="1"/>
</dbReference>
<feature type="domain" description="Protein kinase" evidence="6">
    <location>
        <begin position="10"/>
        <end position="271"/>
    </location>
</feature>
<protein>
    <submittedName>
        <fullName evidence="7">Serine/threonine protein kinase</fullName>
    </submittedName>
</protein>
<dbReference type="Proteomes" id="UP000249688">
    <property type="component" value="Unassembled WGS sequence"/>
</dbReference>
<dbReference type="CDD" id="cd14014">
    <property type="entry name" value="STKc_PknB_like"/>
    <property type="match status" value="1"/>
</dbReference>
<dbReference type="PANTHER" id="PTHR43289:SF6">
    <property type="entry name" value="SERINE_THREONINE-PROTEIN KINASE NEKL-3"/>
    <property type="match status" value="1"/>
</dbReference>
<dbReference type="OrthoDB" id="9801841at2"/>
<dbReference type="SMART" id="SM00220">
    <property type="entry name" value="S_TKc"/>
    <property type="match status" value="1"/>
</dbReference>
<reference evidence="7 8" key="1">
    <citation type="submission" date="2018-06" db="EMBL/GenBank/DDBJ databases">
        <title>Genomic Encyclopedia of Archaeal and Bacterial Type Strains, Phase II (KMG-II): from individual species to whole genera.</title>
        <authorList>
            <person name="Goeker M."/>
        </authorList>
    </citation>
    <scope>NUCLEOTIDE SEQUENCE [LARGE SCALE GENOMIC DNA]</scope>
    <source>
        <strain evidence="7 8">DSM 24525</strain>
    </source>
</reference>
<evidence type="ECO:0000256" key="1">
    <source>
        <dbReference type="ARBA" id="ARBA00022679"/>
    </source>
</evidence>
<dbReference type="GO" id="GO:0005524">
    <property type="term" value="F:ATP binding"/>
    <property type="evidence" value="ECO:0007669"/>
    <property type="project" value="UniProtKB-UniRule"/>
</dbReference>
<proteinExistence type="predicted"/>
<dbReference type="InterPro" id="IPR017441">
    <property type="entry name" value="Protein_kinase_ATP_BS"/>
</dbReference>
<keyword evidence="4 5" id="KW-0067">ATP-binding</keyword>
<dbReference type="AlphaFoldDB" id="A0A2W7JX80"/>
<dbReference type="PANTHER" id="PTHR43289">
    <property type="entry name" value="MITOGEN-ACTIVATED PROTEIN KINASE KINASE KINASE 20-RELATED"/>
    <property type="match status" value="1"/>
</dbReference>
<sequence length="340" mass="34312">MDTVPIAGRFAVRDLIGQGASGIVLEALDLRLRRLVAIKLVHRRPGGPDLARIAAEARMAARLSHPHIVTVHDAGDGPDYAWIAMDLVIGEPLSALLARDRRLAQQEAAALVLQLLAGLGHAHARGIVHRDVKPANILLAMDAAPGPGQVRLGDFGVARMGNGEATEPGTLLGTPAWMAPEQVRGEAVDHRADLWAVGVVLYECLTGRRAFAGGMPGVLTRILGEEPQAPSLAAPGLDPGWDAVLAQALAKSPEARFADAGGMAAAVRGVVAGMAATAAPRGLGALAVRAQSRPAPGGLAGGALAGGGLVGGGLAGLGRRVVAGVSALAGRPGVGLAPVA</sequence>
<evidence type="ECO:0000313" key="7">
    <source>
        <dbReference type="EMBL" id="PZW40080.1"/>
    </source>
</evidence>
<keyword evidence="7" id="KW-0723">Serine/threonine-protein kinase</keyword>
<feature type="binding site" evidence="5">
    <location>
        <position position="39"/>
    </location>
    <ligand>
        <name>ATP</name>
        <dbReference type="ChEBI" id="CHEBI:30616"/>
    </ligand>
</feature>
<dbReference type="InterPro" id="IPR008271">
    <property type="entry name" value="Ser/Thr_kinase_AS"/>
</dbReference>
<keyword evidence="3 7" id="KW-0418">Kinase</keyword>
<gene>
    <name evidence="7" type="ORF">C8P66_12548</name>
</gene>
<comment type="caution">
    <text evidence="7">The sequence shown here is derived from an EMBL/GenBank/DDBJ whole genome shotgun (WGS) entry which is preliminary data.</text>
</comment>
<dbReference type="InterPro" id="IPR000719">
    <property type="entry name" value="Prot_kinase_dom"/>
</dbReference>
<evidence type="ECO:0000313" key="8">
    <source>
        <dbReference type="Proteomes" id="UP000249688"/>
    </source>
</evidence>
<dbReference type="PROSITE" id="PS00108">
    <property type="entry name" value="PROTEIN_KINASE_ST"/>
    <property type="match status" value="1"/>
</dbReference>
<name>A0A2W7JX80_9PROT</name>
<keyword evidence="2 5" id="KW-0547">Nucleotide-binding</keyword>
<dbReference type="RefSeq" id="WP_158537312.1">
    <property type="nucleotide sequence ID" value="NZ_QKYU01000025.1"/>
</dbReference>
<dbReference type="Gene3D" id="1.10.510.10">
    <property type="entry name" value="Transferase(Phosphotransferase) domain 1"/>
    <property type="match status" value="1"/>
</dbReference>
<evidence type="ECO:0000256" key="3">
    <source>
        <dbReference type="ARBA" id="ARBA00022777"/>
    </source>
</evidence>
<dbReference type="Pfam" id="PF00069">
    <property type="entry name" value="Pkinase"/>
    <property type="match status" value="1"/>
</dbReference>
<evidence type="ECO:0000256" key="5">
    <source>
        <dbReference type="PROSITE-ProRule" id="PRU10141"/>
    </source>
</evidence>
<organism evidence="7 8">
    <name type="scientific">Humitalea rosea</name>
    <dbReference type="NCBI Taxonomy" id="990373"/>
    <lineage>
        <taxon>Bacteria</taxon>
        <taxon>Pseudomonadati</taxon>
        <taxon>Pseudomonadota</taxon>
        <taxon>Alphaproteobacteria</taxon>
        <taxon>Acetobacterales</taxon>
        <taxon>Roseomonadaceae</taxon>
        <taxon>Humitalea</taxon>
    </lineage>
</organism>
<dbReference type="GO" id="GO:0004674">
    <property type="term" value="F:protein serine/threonine kinase activity"/>
    <property type="evidence" value="ECO:0007669"/>
    <property type="project" value="UniProtKB-KW"/>
</dbReference>
<evidence type="ECO:0000256" key="2">
    <source>
        <dbReference type="ARBA" id="ARBA00022741"/>
    </source>
</evidence>
<accession>A0A2W7JX80</accession>
<dbReference type="PROSITE" id="PS50011">
    <property type="entry name" value="PROTEIN_KINASE_DOM"/>
    <property type="match status" value="1"/>
</dbReference>
<evidence type="ECO:0000256" key="4">
    <source>
        <dbReference type="ARBA" id="ARBA00022840"/>
    </source>
</evidence>
<keyword evidence="1" id="KW-0808">Transferase</keyword>
<keyword evidence="8" id="KW-1185">Reference proteome</keyword>
<dbReference type="InterPro" id="IPR011009">
    <property type="entry name" value="Kinase-like_dom_sf"/>
</dbReference>
<evidence type="ECO:0000259" key="6">
    <source>
        <dbReference type="PROSITE" id="PS50011"/>
    </source>
</evidence>